<evidence type="ECO:0000256" key="1">
    <source>
        <dbReference type="SAM" id="MobiDB-lite"/>
    </source>
</evidence>
<evidence type="ECO:0000313" key="3">
    <source>
        <dbReference type="Proteomes" id="UP001153076"/>
    </source>
</evidence>
<dbReference type="EMBL" id="JAKOGI010000070">
    <property type="protein sequence ID" value="KAJ8445802.1"/>
    <property type="molecule type" value="Genomic_DNA"/>
</dbReference>
<dbReference type="AlphaFoldDB" id="A0A9Q1KNE6"/>
<organism evidence="2 3">
    <name type="scientific">Carnegiea gigantea</name>
    <dbReference type="NCBI Taxonomy" id="171969"/>
    <lineage>
        <taxon>Eukaryota</taxon>
        <taxon>Viridiplantae</taxon>
        <taxon>Streptophyta</taxon>
        <taxon>Embryophyta</taxon>
        <taxon>Tracheophyta</taxon>
        <taxon>Spermatophyta</taxon>
        <taxon>Magnoliopsida</taxon>
        <taxon>eudicotyledons</taxon>
        <taxon>Gunneridae</taxon>
        <taxon>Pentapetalae</taxon>
        <taxon>Caryophyllales</taxon>
        <taxon>Cactineae</taxon>
        <taxon>Cactaceae</taxon>
        <taxon>Cactoideae</taxon>
        <taxon>Echinocereeae</taxon>
        <taxon>Carnegiea</taxon>
    </lineage>
</organism>
<accession>A0A9Q1KNE6</accession>
<proteinExistence type="predicted"/>
<gene>
    <name evidence="2" type="ORF">Cgig2_027883</name>
</gene>
<protein>
    <submittedName>
        <fullName evidence="2">Uncharacterized protein</fullName>
    </submittedName>
</protein>
<feature type="compositionally biased region" description="Basic and acidic residues" evidence="1">
    <location>
        <begin position="21"/>
        <end position="41"/>
    </location>
</feature>
<dbReference type="Proteomes" id="UP001153076">
    <property type="component" value="Unassembled WGS sequence"/>
</dbReference>
<evidence type="ECO:0000313" key="2">
    <source>
        <dbReference type="EMBL" id="KAJ8445802.1"/>
    </source>
</evidence>
<comment type="caution">
    <text evidence="2">The sequence shown here is derived from an EMBL/GenBank/DDBJ whole genome shotgun (WGS) entry which is preliminary data.</text>
</comment>
<feature type="region of interest" description="Disordered" evidence="1">
    <location>
        <begin position="21"/>
        <end position="49"/>
    </location>
</feature>
<reference evidence="2" key="1">
    <citation type="submission" date="2022-04" db="EMBL/GenBank/DDBJ databases">
        <title>Carnegiea gigantea Genome sequencing and assembly v2.</title>
        <authorList>
            <person name="Copetti D."/>
            <person name="Sanderson M.J."/>
            <person name="Burquez A."/>
            <person name="Wojciechowski M.F."/>
        </authorList>
    </citation>
    <scope>NUCLEOTIDE SEQUENCE</scope>
    <source>
        <strain evidence="2">SGP5-SGP5p</strain>
        <tissue evidence="2">Aerial part</tissue>
    </source>
</reference>
<keyword evidence="3" id="KW-1185">Reference proteome</keyword>
<sequence length="167" mass="19474">MDLECRSTRYYENKDDDLREILNHEGAERRRPNERGSKEENSQLTSPRGNIQVISRGAPLAGLLNSVLKTTWGKPSNCELSPQKVYEGTKPISKPYDDLIVIKLIITHWEFHKMSCSMIAFSSLAYRKRYVLSTFSYHVFYKPHHMPKRNNQTAYKAGNPKRERLTR</sequence>
<name>A0A9Q1KNE6_9CARY</name>